<evidence type="ECO:0000256" key="1">
    <source>
        <dbReference type="ARBA" id="ARBA00004123"/>
    </source>
</evidence>
<dbReference type="GO" id="GO:0051382">
    <property type="term" value="P:kinetochore assembly"/>
    <property type="evidence" value="ECO:0007669"/>
    <property type="project" value="InterPro"/>
</dbReference>
<feature type="region of interest" description="Disordered" evidence="8">
    <location>
        <begin position="245"/>
        <end position="288"/>
    </location>
</feature>
<dbReference type="InterPro" id="IPR020993">
    <property type="entry name" value="Centromere_CenpK"/>
</dbReference>
<dbReference type="OrthoDB" id="9445768at2759"/>
<evidence type="ECO:0000256" key="2">
    <source>
        <dbReference type="ARBA" id="ARBA00004584"/>
    </source>
</evidence>
<evidence type="ECO:0000256" key="3">
    <source>
        <dbReference type="ARBA" id="ARBA00005795"/>
    </source>
</evidence>
<keyword evidence="10" id="KW-1185">Reference proteome</keyword>
<organism evidence="9 10">
    <name type="scientific">Tothia fuscella</name>
    <dbReference type="NCBI Taxonomy" id="1048955"/>
    <lineage>
        <taxon>Eukaryota</taxon>
        <taxon>Fungi</taxon>
        <taxon>Dikarya</taxon>
        <taxon>Ascomycota</taxon>
        <taxon>Pezizomycotina</taxon>
        <taxon>Dothideomycetes</taxon>
        <taxon>Pleosporomycetidae</taxon>
        <taxon>Venturiales</taxon>
        <taxon>Cylindrosympodiaceae</taxon>
        <taxon>Tothia</taxon>
    </lineage>
</organism>
<reference evidence="9" key="1">
    <citation type="journal article" date="2020" name="Stud. Mycol.">
        <title>101 Dothideomycetes genomes: a test case for predicting lifestyles and emergence of pathogens.</title>
        <authorList>
            <person name="Haridas S."/>
            <person name="Albert R."/>
            <person name="Binder M."/>
            <person name="Bloem J."/>
            <person name="Labutti K."/>
            <person name="Salamov A."/>
            <person name="Andreopoulos B."/>
            <person name="Baker S."/>
            <person name="Barry K."/>
            <person name="Bills G."/>
            <person name="Bluhm B."/>
            <person name="Cannon C."/>
            <person name="Castanera R."/>
            <person name="Culley D."/>
            <person name="Daum C."/>
            <person name="Ezra D."/>
            <person name="Gonzalez J."/>
            <person name="Henrissat B."/>
            <person name="Kuo A."/>
            <person name="Liang C."/>
            <person name="Lipzen A."/>
            <person name="Lutzoni F."/>
            <person name="Magnuson J."/>
            <person name="Mondo S."/>
            <person name="Nolan M."/>
            <person name="Ohm R."/>
            <person name="Pangilinan J."/>
            <person name="Park H.-J."/>
            <person name="Ramirez L."/>
            <person name="Alfaro M."/>
            <person name="Sun H."/>
            <person name="Tritt A."/>
            <person name="Yoshinaga Y."/>
            <person name="Zwiers L.-H."/>
            <person name="Turgeon B."/>
            <person name="Goodwin S."/>
            <person name="Spatafora J."/>
            <person name="Crous P."/>
            <person name="Grigoriev I."/>
        </authorList>
    </citation>
    <scope>NUCLEOTIDE SEQUENCE</scope>
    <source>
        <strain evidence="9">CBS 130266</strain>
    </source>
</reference>
<evidence type="ECO:0000256" key="4">
    <source>
        <dbReference type="ARBA" id="ARBA00022454"/>
    </source>
</evidence>
<dbReference type="GO" id="GO:0000775">
    <property type="term" value="C:chromosome, centromeric region"/>
    <property type="evidence" value="ECO:0007669"/>
    <property type="project" value="UniProtKB-SubCell"/>
</dbReference>
<dbReference type="AlphaFoldDB" id="A0A9P4NG42"/>
<sequence length="345" mass="38692">MAENKQYQTMEKIRQYAQDSRRLREQEMDVDSADKGALEARLDHTIRELQERLKTQQAHLEKLRATTTNPAPTTPSSDPKERLLQLHTIKTAYQTMTPQKPVLPTPGSLLPTLLATRTIQQTISDTKKAIEASSFQLETTSLQLTHSETQLSDSRLLNASLEARTARLNVETRDRGSQSDSAKAKDLVRQKQKRKGMFEKEIGLLRERIDEFVESHLAAMLAAEELGGPVVGELQDVDEDMLTAGFSAQGKPKTGKGSSSSKGEDKRQRRIDDIWGTSGEERSEKDAAAEEVRGLLEELLMEGGYVDLERDSAAARFLVRAKVAVFNPKDARKIRLIDFGREMDE</sequence>
<evidence type="ECO:0000313" key="10">
    <source>
        <dbReference type="Proteomes" id="UP000800235"/>
    </source>
</evidence>
<dbReference type="PANTHER" id="PTHR14401:SF6">
    <property type="entry name" value="CENTROMERE PROTEIN K"/>
    <property type="match status" value="1"/>
</dbReference>
<feature type="compositionally biased region" description="Low complexity" evidence="8">
    <location>
        <begin position="250"/>
        <end position="261"/>
    </location>
</feature>
<evidence type="ECO:0000313" key="9">
    <source>
        <dbReference type="EMBL" id="KAF2419761.1"/>
    </source>
</evidence>
<evidence type="ECO:0000256" key="5">
    <source>
        <dbReference type="ARBA" id="ARBA00023054"/>
    </source>
</evidence>
<gene>
    <name evidence="9" type="ORF">EJ08DRAFT_683535</name>
</gene>
<keyword evidence="6" id="KW-0539">Nucleus</keyword>
<proteinExistence type="inferred from homology"/>
<comment type="caution">
    <text evidence="9">The sequence shown here is derived from an EMBL/GenBank/DDBJ whole genome shotgun (WGS) entry which is preliminary data.</text>
</comment>
<keyword evidence="5" id="KW-0175">Coiled coil</keyword>
<evidence type="ECO:0000256" key="6">
    <source>
        <dbReference type="ARBA" id="ARBA00023242"/>
    </source>
</evidence>
<accession>A0A9P4NG42</accession>
<keyword evidence="7" id="KW-0137">Centromere</keyword>
<dbReference type="PANTHER" id="PTHR14401">
    <property type="entry name" value="CENTROMERE PROTEIN K"/>
    <property type="match status" value="1"/>
</dbReference>
<dbReference type="GO" id="GO:0005634">
    <property type="term" value="C:nucleus"/>
    <property type="evidence" value="ECO:0007669"/>
    <property type="project" value="UniProtKB-SubCell"/>
</dbReference>
<evidence type="ECO:0000256" key="8">
    <source>
        <dbReference type="SAM" id="MobiDB-lite"/>
    </source>
</evidence>
<comment type="similarity">
    <text evidence="3">Belongs to the CENP-K/MCM22 family.</text>
</comment>
<protein>
    <submittedName>
        <fullName evidence="9">Uncharacterized protein</fullName>
    </submittedName>
</protein>
<dbReference type="Proteomes" id="UP000800235">
    <property type="component" value="Unassembled WGS sequence"/>
</dbReference>
<evidence type="ECO:0000256" key="7">
    <source>
        <dbReference type="ARBA" id="ARBA00023328"/>
    </source>
</evidence>
<feature type="compositionally biased region" description="Basic and acidic residues" evidence="8">
    <location>
        <begin position="262"/>
        <end position="288"/>
    </location>
</feature>
<dbReference type="GO" id="GO:0000070">
    <property type="term" value="P:mitotic sister chromatid segregation"/>
    <property type="evidence" value="ECO:0007669"/>
    <property type="project" value="TreeGrafter"/>
</dbReference>
<comment type="subcellular location">
    <subcellularLocation>
        <location evidence="2">Chromosome</location>
        <location evidence="2">Centromere</location>
    </subcellularLocation>
    <subcellularLocation>
        <location evidence="1">Nucleus</location>
    </subcellularLocation>
</comment>
<keyword evidence="4" id="KW-0158">Chromosome</keyword>
<name>A0A9P4NG42_9PEZI</name>
<dbReference type="EMBL" id="MU007116">
    <property type="protein sequence ID" value="KAF2419761.1"/>
    <property type="molecule type" value="Genomic_DNA"/>
</dbReference>